<proteinExistence type="inferred from homology"/>
<dbReference type="InterPro" id="IPR030374">
    <property type="entry name" value="PABS"/>
</dbReference>
<organism evidence="5">
    <name type="scientific">Fagus sylvatica</name>
    <name type="common">Beechnut</name>
    <dbReference type="NCBI Taxonomy" id="28930"/>
    <lineage>
        <taxon>Eukaryota</taxon>
        <taxon>Viridiplantae</taxon>
        <taxon>Streptophyta</taxon>
        <taxon>Embryophyta</taxon>
        <taxon>Tracheophyta</taxon>
        <taxon>Spermatophyta</taxon>
        <taxon>Magnoliopsida</taxon>
        <taxon>eudicotyledons</taxon>
        <taxon>Gunneridae</taxon>
        <taxon>Pentapetalae</taxon>
        <taxon>rosids</taxon>
        <taxon>fabids</taxon>
        <taxon>Fagales</taxon>
        <taxon>Fagaceae</taxon>
        <taxon>Fagus</taxon>
    </lineage>
</organism>
<evidence type="ECO:0000256" key="1">
    <source>
        <dbReference type="ARBA" id="ARBA00007867"/>
    </source>
</evidence>
<dbReference type="EMBL" id="OIVN01000957">
    <property type="protein sequence ID" value="SPC87912.1"/>
    <property type="molecule type" value="Genomic_DNA"/>
</dbReference>
<dbReference type="PANTHER" id="PTHR11558:SF28">
    <property type="entry name" value="SPERMIDINE SYNTHASE 2-LIKE"/>
    <property type="match status" value="1"/>
</dbReference>
<keyword evidence="3" id="KW-0620">Polyamine biosynthesis</keyword>
<gene>
    <name evidence="5" type="ORF">FSB_LOCUS15794</name>
</gene>
<protein>
    <recommendedName>
        <fullName evidence="4">PABS domain-containing protein</fullName>
    </recommendedName>
</protein>
<dbReference type="SUPFAM" id="SSF53335">
    <property type="entry name" value="S-adenosyl-L-methionine-dependent methyltransferases"/>
    <property type="match status" value="1"/>
</dbReference>
<evidence type="ECO:0000256" key="3">
    <source>
        <dbReference type="PROSITE-ProRule" id="PRU00354"/>
    </source>
</evidence>
<reference evidence="5" key="1">
    <citation type="submission" date="2018-02" db="EMBL/GenBank/DDBJ databases">
        <authorList>
            <person name="Cohen D.B."/>
            <person name="Kent A.D."/>
        </authorList>
    </citation>
    <scope>NUCLEOTIDE SEQUENCE</scope>
</reference>
<dbReference type="GO" id="GO:0008295">
    <property type="term" value="P:spermidine biosynthetic process"/>
    <property type="evidence" value="ECO:0007669"/>
    <property type="project" value="TreeGrafter"/>
</dbReference>
<dbReference type="Pfam" id="PF01564">
    <property type="entry name" value="Spermine_synth"/>
    <property type="match status" value="1"/>
</dbReference>
<name>A0A2N9FKU7_FAGSY</name>
<comment type="similarity">
    <text evidence="1">Belongs to the spermidine/spermine synthase family.</text>
</comment>
<keyword evidence="2 3" id="KW-0808">Transferase</keyword>
<feature type="domain" description="PABS" evidence="4">
    <location>
        <begin position="1"/>
        <end position="131"/>
    </location>
</feature>
<feature type="active site" description="Proton acceptor" evidence="3">
    <location>
        <position position="53"/>
    </location>
</feature>
<dbReference type="Gene3D" id="3.40.50.150">
    <property type="entry name" value="Vaccinia Virus protein VP39"/>
    <property type="match status" value="1"/>
</dbReference>
<dbReference type="InterPro" id="IPR029063">
    <property type="entry name" value="SAM-dependent_MTases_sf"/>
</dbReference>
<evidence type="ECO:0000313" key="5">
    <source>
        <dbReference type="EMBL" id="SPC87912.1"/>
    </source>
</evidence>
<dbReference type="InterPro" id="IPR001045">
    <property type="entry name" value="Spermi_synthase"/>
</dbReference>
<dbReference type="GO" id="GO:0005829">
    <property type="term" value="C:cytosol"/>
    <property type="evidence" value="ECO:0007669"/>
    <property type="project" value="TreeGrafter"/>
</dbReference>
<evidence type="ECO:0000259" key="4">
    <source>
        <dbReference type="PROSITE" id="PS51006"/>
    </source>
</evidence>
<accession>A0A2N9FKU7</accession>
<dbReference type="PROSITE" id="PS51006">
    <property type="entry name" value="PABS_2"/>
    <property type="match status" value="1"/>
</dbReference>
<dbReference type="PANTHER" id="PTHR11558">
    <property type="entry name" value="SPERMIDINE/SPERMINE SYNTHASE"/>
    <property type="match status" value="1"/>
</dbReference>
<dbReference type="CDD" id="cd02440">
    <property type="entry name" value="AdoMet_MTases"/>
    <property type="match status" value="1"/>
</dbReference>
<sequence>MCEIDKMVINAYKRFFPDIAVGYKDSRVNLHIGDGIAFMKSVPEGTYDAIILDAFQEMGPTAEELSDLSFLESVARALHPGGVLCTPAVSLWFKNFVIADTIAHCSKIFKGSVNYAWTTVPAYSRHGLLWN</sequence>
<dbReference type="AlphaFoldDB" id="A0A2N9FKU7"/>
<evidence type="ECO:0000256" key="2">
    <source>
        <dbReference type="ARBA" id="ARBA00022679"/>
    </source>
</evidence>
<dbReference type="GO" id="GO:0004766">
    <property type="term" value="F:spermidine synthase activity"/>
    <property type="evidence" value="ECO:0007669"/>
    <property type="project" value="TreeGrafter"/>
</dbReference>